<dbReference type="InterPro" id="IPR038610">
    <property type="entry name" value="FliK-like_C_sf"/>
</dbReference>
<protein>
    <submittedName>
        <fullName evidence="2">Flagellar hook-length control protein FliK</fullName>
    </submittedName>
</protein>
<dbReference type="Pfam" id="PF02120">
    <property type="entry name" value="Flg_hook"/>
    <property type="match status" value="1"/>
</dbReference>
<dbReference type="RefSeq" id="WP_263122940.1">
    <property type="nucleotide sequence ID" value="NZ_CP106753.1"/>
</dbReference>
<dbReference type="EMBL" id="CP106753">
    <property type="protein sequence ID" value="UXY13711.1"/>
    <property type="molecule type" value="Genomic_DNA"/>
</dbReference>
<name>A0ABY6DHB5_9NEIS</name>
<dbReference type="InterPro" id="IPR021136">
    <property type="entry name" value="Flagellar_hook_control-like_C"/>
</dbReference>
<accession>A0ABY6DHB5</accession>
<dbReference type="Gene3D" id="3.30.750.140">
    <property type="match status" value="1"/>
</dbReference>
<gene>
    <name evidence="2" type="ORF">N8I74_10295</name>
</gene>
<proteinExistence type="predicted"/>
<keyword evidence="2" id="KW-0969">Cilium</keyword>
<keyword evidence="2" id="KW-0966">Cell projection</keyword>
<evidence type="ECO:0000313" key="2">
    <source>
        <dbReference type="EMBL" id="UXY13711.1"/>
    </source>
</evidence>
<keyword evidence="2" id="KW-0282">Flagellum</keyword>
<organism evidence="2 3">
    <name type="scientific">Chitiniphilus purpureus</name>
    <dbReference type="NCBI Taxonomy" id="2981137"/>
    <lineage>
        <taxon>Bacteria</taxon>
        <taxon>Pseudomonadati</taxon>
        <taxon>Pseudomonadota</taxon>
        <taxon>Betaproteobacteria</taxon>
        <taxon>Neisseriales</taxon>
        <taxon>Chitinibacteraceae</taxon>
        <taxon>Chitiniphilus</taxon>
    </lineage>
</organism>
<evidence type="ECO:0000259" key="1">
    <source>
        <dbReference type="Pfam" id="PF02120"/>
    </source>
</evidence>
<dbReference type="Proteomes" id="UP001061302">
    <property type="component" value="Chromosome"/>
</dbReference>
<keyword evidence="3" id="KW-1185">Reference proteome</keyword>
<reference evidence="2" key="1">
    <citation type="submission" date="2022-10" db="EMBL/GenBank/DDBJ databases">
        <title>Chitiniphilus purpureus sp. nov., a novel chitin-degrading bacterium isolated from crawfish pond sediment.</title>
        <authorList>
            <person name="Li K."/>
        </authorList>
    </citation>
    <scope>NUCLEOTIDE SEQUENCE</scope>
    <source>
        <strain evidence="2">CD1</strain>
    </source>
</reference>
<feature type="domain" description="Flagellar hook-length control protein-like C-terminal" evidence="1">
    <location>
        <begin position="274"/>
        <end position="351"/>
    </location>
</feature>
<sequence length="356" mass="38483">MLPGNTSVSLLQLYVKTQQGLIEVLKPTPDDALRFTVGERVQATVVQQLPNGRFAVLIKDQLLDLNLPRNTQPGEEMELTVVAREPKLTFANNQAPVPQLPMPQTREAALSQAARYLSTLLTGQRSEGGREALALQGSEPLFEGKPDAAHLAARLSGALSESGLFYEAHQAEWVKGERSLQALLREPQAQMPRLATEAGQTSGTDPAAQARSLLNLAGAPEALAPESQALLKGLVQQQLDAIEQRPLIWQGQAWPGQPLEWRVQLENERDADGQVDAAAQHWQTQLNLTLPKLGAISITATLYQGQFNLQFASRQPATLAQLRAHQAQLGQQFEAAGLTLGAARFQLEGAPGSDGS</sequence>
<evidence type="ECO:0000313" key="3">
    <source>
        <dbReference type="Proteomes" id="UP001061302"/>
    </source>
</evidence>